<dbReference type="Proteomes" id="UP000492821">
    <property type="component" value="Unassembled WGS sequence"/>
</dbReference>
<name>A0A7E4VRG9_PANRE</name>
<accession>A0A7E4VRG9</accession>
<sequence length="263" mass="30534">MPYPLLKLSYGLRCRLSEFATPLECYNLQIAAGNPSICPPELQLIYENRRHVDFEGRRRCTDPKTLVCCKGEITLRNMESQTINSTTFGNFILRPSKLMLDNCGLSKELFDNASKITSGCVKFLTIQVHENLQVHENSSIHIGHVLKVFPLVETIRLYYCTLPDNWMAEFNKVNHQSITDLYIHLRSYNFTHFKPEELVAFVNAQAPRFTLLFCVHDSSSESYINEVKEYLGEHCDSQSLRVSQKKIYIRYNGNNYHYFLKNT</sequence>
<organism evidence="1 2">
    <name type="scientific">Panagrellus redivivus</name>
    <name type="common">Microworm</name>
    <dbReference type="NCBI Taxonomy" id="6233"/>
    <lineage>
        <taxon>Eukaryota</taxon>
        <taxon>Metazoa</taxon>
        <taxon>Ecdysozoa</taxon>
        <taxon>Nematoda</taxon>
        <taxon>Chromadorea</taxon>
        <taxon>Rhabditida</taxon>
        <taxon>Tylenchina</taxon>
        <taxon>Panagrolaimomorpha</taxon>
        <taxon>Panagrolaimoidea</taxon>
        <taxon>Panagrolaimidae</taxon>
        <taxon>Panagrellus</taxon>
    </lineage>
</organism>
<dbReference type="WBParaSite" id="Pan_g241.t1">
    <property type="protein sequence ID" value="Pan_g241.t1"/>
    <property type="gene ID" value="Pan_g241"/>
</dbReference>
<reference evidence="2" key="2">
    <citation type="submission" date="2020-10" db="UniProtKB">
        <authorList>
            <consortium name="WormBaseParasite"/>
        </authorList>
    </citation>
    <scope>IDENTIFICATION</scope>
</reference>
<evidence type="ECO:0000313" key="2">
    <source>
        <dbReference type="WBParaSite" id="Pan_g241.t1"/>
    </source>
</evidence>
<evidence type="ECO:0000313" key="1">
    <source>
        <dbReference type="Proteomes" id="UP000492821"/>
    </source>
</evidence>
<reference evidence="1" key="1">
    <citation type="journal article" date="2013" name="Genetics">
        <title>The draft genome and transcriptome of Panagrellus redivivus are shaped by the harsh demands of a free-living lifestyle.</title>
        <authorList>
            <person name="Srinivasan J."/>
            <person name="Dillman A.R."/>
            <person name="Macchietto M.G."/>
            <person name="Heikkinen L."/>
            <person name="Lakso M."/>
            <person name="Fracchia K.M."/>
            <person name="Antoshechkin I."/>
            <person name="Mortazavi A."/>
            <person name="Wong G."/>
            <person name="Sternberg P.W."/>
        </authorList>
    </citation>
    <scope>NUCLEOTIDE SEQUENCE [LARGE SCALE GENOMIC DNA]</scope>
    <source>
        <strain evidence="1">MT8872</strain>
    </source>
</reference>
<protein>
    <submittedName>
        <fullName evidence="2">Recep_L_domain domain-containing protein</fullName>
    </submittedName>
</protein>
<dbReference type="AlphaFoldDB" id="A0A7E4VRG9"/>
<keyword evidence="1" id="KW-1185">Reference proteome</keyword>
<proteinExistence type="predicted"/>